<feature type="region of interest" description="Disordered" evidence="1">
    <location>
        <begin position="191"/>
        <end position="219"/>
    </location>
</feature>
<dbReference type="InterPro" id="IPR038764">
    <property type="entry name" value="GNAT_N_AcTrfase_prd"/>
</dbReference>
<dbReference type="PANTHER" id="PTHR41700">
    <property type="entry name" value="GCN5-RELATED N-ACETYLTRANSFERASE"/>
    <property type="match status" value="1"/>
</dbReference>
<evidence type="ECO:0000313" key="2">
    <source>
        <dbReference type="EMBL" id="GGM14242.1"/>
    </source>
</evidence>
<organism evidence="2 3">
    <name type="scientific">Deinococcus aerophilus</name>
    <dbReference type="NCBI Taxonomy" id="522488"/>
    <lineage>
        <taxon>Bacteria</taxon>
        <taxon>Thermotogati</taxon>
        <taxon>Deinococcota</taxon>
        <taxon>Deinococci</taxon>
        <taxon>Deinococcales</taxon>
        <taxon>Deinococcaceae</taxon>
        <taxon>Deinococcus</taxon>
    </lineage>
</organism>
<dbReference type="EMBL" id="BMOM01000020">
    <property type="protein sequence ID" value="GGM14242.1"/>
    <property type="molecule type" value="Genomic_DNA"/>
</dbReference>
<dbReference type="Proteomes" id="UP000661918">
    <property type="component" value="Unassembled WGS sequence"/>
</dbReference>
<protein>
    <submittedName>
        <fullName evidence="2">Acyl-CoA N-acyltransferase</fullName>
    </submittedName>
</protein>
<evidence type="ECO:0000313" key="3">
    <source>
        <dbReference type="Proteomes" id="UP000661918"/>
    </source>
</evidence>
<evidence type="ECO:0000256" key="1">
    <source>
        <dbReference type="SAM" id="MobiDB-lite"/>
    </source>
</evidence>
<keyword evidence="3" id="KW-1185">Reference proteome</keyword>
<accession>A0ABQ2GWA3</accession>
<name>A0ABQ2GWA3_9DEIO</name>
<dbReference type="InterPro" id="IPR016181">
    <property type="entry name" value="Acyl_CoA_acyltransferase"/>
</dbReference>
<dbReference type="PANTHER" id="PTHR41700:SF1">
    <property type="entry name" value="N-ACETYLTRANSFERASE DOMAIN-CONTAINING PROTEIN"/>
    <property type="match status" value="1"/>
</dbReference>
<dbReference type="SUPFAM" id="SSF55729">
    <property type="entry name" value="Acyl-CoA N-acyltransferases (Nat)"/>
    <property type="match status" value="1"/>
</dbReference>
<reference evidence="3" key="1">
    <citation type="journal article" date="2019" name="Int. J. Syst. Evol. Microbiol.">
        <title>The Global Catalogue of Microorganisms (GCM) 10K type strain sequencing project: providing services to taxonomists for standard genome sequencing and annotation.</title>
        <authorList>
            <consortium name="The Broad Institute Genomics Platform"/>
            <consortium name="The Broad Institute Genome Sequencing Center for Infectious Disease"/>
            <person name="Wu L."/>
            <person name="Ma J."/>
        </authorList>
    </citation>
    <scope>NUCLEOTIDE SEQUENCE [LARGE SCALE GENOMIC DNA]</scope>
    <source>
        <strain evidence="3">JCM 15443</strain>
    </source>
</reference>
<gene>
    <name evidence="2" type="ORF">GCM10010841_23570</name>
</gene>
<sequence>MSAPSGSGEGIRPSTLPARPYVIRDVTDPWAMRALEAVQVAAWGYPDREVLPSSMMRISSVCGGVVLGAYPALPPDDPQGEVPYGLAFGFPALVGGRLWHHSHLLAVHPDWRGSGLAVALKLRQRDRVLAQGIARMTWTFDPLVARNARLNLGKLGARAISYHADWYALDDDRERAFPADRLMIEWDLTRPHAERPPPAPHGEVALAARPDDTEEPDRPDLTLRGRQLLAEVPRRAELMNDPLRRLWRLALREVLGHYLGQGYMVGDLAADGDRVFYVLTRVGEG</sequence>
<comment type="caution">
    <text evidence="2">The sequence shown here is derived from an EMBL/GenBank/DDBJ whole genome shotgun (WGS) entry which is preliminary data.</text>
</comment>
<proteinExistence type="predicted"/>